<feature type="compositionally biased region" description="Low complexity" evidence="1">
    <location>
        <begin position="319"/>
        <end position="328"/>
    </location>
</feature>
<dbReference type="AlphaFoldDB" id="A0A2V0P5J4"/>
<feature type="region of interest" description="Disordered" evidence="1">
    <location>
        <begin position="50"/>
        <end position="154"/>
    </location>
</feature>
<feature type="compositionally biased region" description="Low complexity" evidence="1">
    <location>
        <begin position="343"/>
        <end position="353"/>
    </location>
</feature>
<feature type="region of interest" description="Disordered" evidence="1">
    <location>
        <begin position="378"/>
        <end position="443"/>
    </location>
</feature>
<organism evidence="2 3">
    <name type="scientific">Raphidocelis subcapitata</name>
    <dbReference type="NCBI Taxonomy" id="307507"/>
    <lineage>
        <taxon>Eukaryota</taxon>
        <taxon>Viridiplantae</taxon>
        <taxon>Chlorophyta</taxon>
        <taxon>core chlorophytes</taxon>
        <taxon>Chlorophyceae</taxon>
        <taxon>CS clade</taxon>
        <taxon>Sphaeropleales</taxon>
        <taxon>Selenastraceae</taxon>
        <taxon>Raphidocelis</taxon>
    </lineage>
</organism>
<sequence length="826" mass="84190">MQAGARAPCATPGGCRCGAQQLGVPRSGRTTQRKAQVACQVATTAFLGAGGSSYQRSLVRPLPPPPQPQPQAQQPAPPPPPPAGARDDGGPVKRALSLQEFEEQRTPRWQRRRAPSDAESQQQRAGGAATSSSGDASSSGAEAEPCPVPDARPFTDALTECGSWQAVSQLWTAQQQQQAAALASAQARGCDGGAAAAAPAADLSPEALVAAVERLASVTSPRSLGARARSQLNSLLGSLTAGAHAGLSAMPHALVPRTLVALSSLQFVPDPAWVRSVAQHAATSLASYGPGDLALLITYAARATALAAALAAPPGAVSAAAAPQPAGWQRRRQAPAAPPARPQPQQQQQQQGRPVVVVTKAWLDHFMAAFERFLAAPPAKGAPRGAGGGGSASASRDSFDGGDGSETQHQSHQSHQQHQAQHHHSQQAQHHHQQPQQQQLQPQHMDAVLSALVALRASPDPSWLYVFCRQLGGQIAARAVPPATLLSIASSLGALGYRMPDHIAGQFERQVAAALPTLAPRELQAALRALPALRHRPSEAWTRALFARLLPASAHLPASAVVAAVAAASAMGHDLGHGALDALLLQARHALSGLAPQEHVSLIDALSAQHYRPGPGFMEEFMESLGARLPSLTLPQLAALLAGLAAVAYKPRPEWMRACMLAVVGAPPAPGDAPELLRLLGALRRMQYTPTGDILSGLEAQIEALGPGLDFRATQQLRAALSALEYVPQTTAAAAAAAAAAAPAGADGAAGDAAAGDGAGDGAGEARAVLVSPVVDALLADRGGAAAVEAAVRAAAGDARLAAAEAGPGAGRELLAAVDAPAGMAA</sequence>
<protein>
    <submittedName>
        <fullName evidence="2">Uncharacterized protein</fullName>
    </submittedName>
</protein>
<evidence type="ECO:0000256" key="1">
    <source>
        <dbReference type="SAM" id="MobiDB-lite"/>
    </source>
</evidence>
<gene>
    <name evidence="2" type="ORF">Rsub_04551</name>
</gene>
<evidence type="ECO:0000313" key="2">
    <source>
        <dbReference type="EMBL" id="GBF92447.1"/>
    </source>
</evidence>
<feature type="compositionally biased region" description="Low complexity" evidence="1">
    <location>
        <begin position="434"/>
        <end position="443"/>
    </location>
</feature>
<feature type="region of interest" description="Disordered" evidence="1">
    <location>
        <begin position="319"/>
        <end position="353"/>
    </location>
</feature>
<keyword evidence="3" id="KW-1185">Reference proteome</keyword>
<feature type="compositionally biased region" description="Basic residues" evidence="1">
    <location>
        <begin position="420"/>
        <end position="433"/>
    </location>
</feature>
<accession>A0A2V0P5J4</accession>
<reference evidence="2 3" key="1">
    <citation type="journal article" date="2018" name="Sci. Rep.">
        <title>Raphidocelis subcapitata (=Pseudokirchneriella subcapitata) provides an insight into genome evolution and environmental adaptations in the Sphaeropleales.</title>
        <authorList>
            <person name="Suzuki S."/>
            <person name="Yamaguchi H."/>
            <person name="Nakajima N."/>
            <person name="Kawachi M."/>
        </authorList>
    </citation>
    <scope>NUCLEOTIDE SEQUENCE [LARGE SCALE GENOMIC DNA]</scope>
    <source>
        <strain evidence="2 3">NIES-35</strain>
    </source>
</reference>
<proteinExistence type="predicted"/>
<evidence type="ECO:0000313" key="3">
    <source>
        <dbReference type="Proteomes" id="UP000247498"/>
    </source>
</evidence>
<dbReference type="OrthoDB" id="2573941at2759"/>
<comment type="caution">
    <text evidence="2">The sequence shown here is derived from an EMBL/GenBank/DDBJ whole genome shotgun (WGS) entry which is preliminary data.</text>
</comment>
<feature type="compositionally biased region" description="Pro residues" evidence="1">
    <location>
        <begin position="61"/>
        <end position="83"/>
    </location>
</feature>
<dbReference type="InParanoid" id="A0A2V0P5J4"/>
<dbReference type="Proteomes" id="UP000247498">
    <property type="component" value="Unassembled WGS sequence"/>
</dbReference>
<feature type="compositionally biased region" description="Low complexity" evidence="1">
    <location>
        <begin position="408"/>
        <end position="419"/>
    </location>
</feature>
<feature type="compositionally biased region" description="Low complexity" evidence="1">
    <location>
        <begin position="125"/>
        <end position="143"/>
    </location>
</feature>
<name>A0A2V0P5J4_9CHLO</name>
<feature type="region of interest" description="Disordered" evidence="1">
    <location>
        <begin position="1"/>
        <end position="33"/>
    </location>
</feature>
<dbReference type="EMBL" id="BDRX01000032">
    <property type="protein sequence ID" value="GBF92447.1"/>
    <property type="molecule type" value="Genomic_DNA"/>
</dbReference>